<dbReference type="AlphaFoldDB" id="A0A916X469"/>
<keyword evidence="3" id="KW-1185">Reference proteome</keyword>
<keyword evidence="2" id="KW-0378">Hydrolase</keyword>
<reference evidence="2" key="2">
    <citation type="submission" date="2020-09" db="EMBL/GenBank/DDBJ databases">
        <authorList>
            <person name="Sun Q."/>
            <person name="Zhou Y."/>
        </authorList>
    </citation>
    <scope>NUCLEOTIDE SEQUENCE</scope>
    <source>
        <strain evidence="2">CGMCC 1.15095</strain>
    </source>
</reference>
<dbReference type="Pfam" id="PF01738">
    <property type="entry name" value="DLH"/>
    <property type="match status" value="1"/>
</dbReference>
<dbReference type="EMBL" id="BMHK01000003">
    <property type="protein sequence ID" value="GGB90665.1"/>
    <property type="molecule type" value="Genomic_DNA"/>
</dbReference>
<accession>A0A916X469</accession>
<dbReference type="PANTHER" id="PTHR22946:SF5">
    <property type="entry name" value="PEPTIDASE S9 PROLYL OLIGOPEPTIDASE CATALYTIC DOMAIN-CONTAINING PROTEIN"/>
    <property type="match status" value="1"/>
</dbReference>
<comment type="caution">
    <text evidence="2">The sequence shown here is derived from an EMBL/GenBank/DDBJ whole genome shotgun (WGS) entry which is preliminary data.</text>
</comment>
<feature type="domain" description="Dienelactone hydrolase" evidence="1">
    <location>
        <begin position="24"/>
        <end position="240"/>
    </location>
</feature>
<name>A0A916X469_9SPHN</name>
<dbReference type="PANTHER" id="PTHR22946">
    <property type="entry name" value="DIENELACTONE HYDROLASE DOMAIN-CONTAINING PROTEIN-RELATED"/>
    <property type="match status" value="1"/>
</dbReference>
<evidence type="ECO:0000313" key="2">
    <source>
        <dbReference type="EMBL" id="GGB90665.1"/>
    </source>
</evidence>
<dbReference type="SUPFAM" id="SSF53474">
    <property type="entry name" value="alpha/beta-Hydrolases"/>
    <property type="match status" value="1"/>
</dbReference>
<proteinExistence type="predicted"/>
<gene>
    <name evidence="2" type="ORF">GCM10011494_06280</name>
</gene>
<evidence type="ECO:0000259" key="1">
    <source>
        <dbReference type="Pfam" id="PF01738"/>
    </source>
</evidence>
<dbReference type="InterPro" id="IPR002925">
    <property type="entry name" value="Dienelactn_hydro"/>
</dbReference>
<protein>
    <submittedName>
        <fullName evidence="2">Dienelactone hydrolase</fullName>
    </submittedName>
</protein>
<dbReference type="GO" id="GO:0016787">
    <property type="term" value="F:hydrolase activity"/>
    <property type="evidence" value="ECO:0007669"/>
    <property type="project" value="UniProtKB-KW"/>
</dbReference>
<sequence length="246" mass="26048">MSTPAANKGFAPLDCVHGNVRLRGQLLRPAGEGTRATVLMFPGATGPGDSFRKAMHELADAGYVVAGLDMYGADADISTPAAAGKHYMALLGNPATLRERAVHWLDTVRALPGVDSRRIAAIGYCFGGRCVLELARSGADLQAVISYHGLLATHAPAGPGKVRARIAVWSGGQDPYVSVAELDALRSELDNARANYQITLFSAAQHAFMDSDHDGLADGIAYDRVAHRIAWMGTLALLDEIIGEKL</sequence>
<dbReference type="InterPro" id="IPR050261">
    <property type="entry name" value="FrsA_esterase"/>
</dbReference>
<dbReference type="RefSeq" id="WP_188768324.1">
    <property type="nucleotide sequence ID" value="NZ_BMHK01000003.1"/>
</dbReference>
<dbReference type="InterPro" id="IPR029058">
    <property type="entry name" value="AB_hydrolase_fold"/>
</dbReference>
<organism evidence="2 3">
    <name type="scientific">Novosphingobium endophyticum</name>
    <dbReference type="NCBI Taxonomy" id="1955250"/>
    <lineage>
        <taxon>Bacteria</taxon>
        <taxon>Pseudomonadati</taxon>
        <taxon>Pseudomonadota</taxon>
        <taxon>Alphaproteobacteria</taxon>
        <taxon>Sphingomonadales</taxon>
        <taxon>Sphingomonadaceae</taxon>
        <taxon>Novosphingobium</taxon>
    </lineage>
</organism>
<evidence type="ECO:0000313" key="3">
    <source>
        <dbReference type="Proteomes" id="UP000608154"/>
    </source>
</evidence>
<dbReference type="Proteomes" id="UP000608154">
    <property type="component" value="Unassembled WGS sequence"/>
</dbReference>
<reference evidence="2" key="1">
    <citation type="journal article" date="2014" name="Int. J. Syst. Evol. Microbiol.">
        <title>Complete genome sequence of Corynebacterium casei LMG S-19264T (=DSM 44701T), isolated from a smear-ripened cheese.</title>
        <authorList>
            <consortium name="US DOE Joint Genome Institute (JGI-PGF)"/>
            <person name="Walter F."/>
            <person name="Albersmeier A."/>
            <person name="Kalinowski J."/>
            <person name="Ruckert C."/>
        </authorList>
    </citation>
    <scope>NUCLEOTIDE SEQUENCE</scope>
    <source>
        <strain evidence="2">CGMCC 1.15095</strain>
    </source>
</reference>
<dbReference type="Gene3D" id="3.40.50.1820">
    <property type="entry name" value="alpha/beta hydrolase"/>
    <property type="match status" value="1"/>
</dbReference>